<evidence type="ECO:0000256" key="5">
    <source>
        <dbReference type="HAMAP-Rule" id="MF_01078"/>
    </source>
</evidence>
<dbReference type="Proteomes" id="UP000266313">
    <property type="component" value="Chromosome"/>
</dbReference>
<dbReference type="AlphaFoldDB" id="A0A250L0M1"/>
<evidence type="ECO:0000313" key="6">
    <source>
        <dbReference type="EMBL" id="BBA36791.1"/>
    </source>
</evidence>
<protein>
    <recommendedName>
        <fullName evidence="5">RNA-free ribonuclease P</fullName>
        <shortName evidence="5">RNA-free RNase P</shortName>
        <ecNumber evidence="5">3.1.26.5</ecNumber>
    </recommendedName>
    <alternativeName>
        <fullName evidence="5">Protein-only RNase P</fullName>
    </alternativeName>
</protein>
<proteinExistence type="inferred from homology"/>
<keyword evidence="4 5" id="KW-0378">Hydrolase</keyword>
<dbReference type="Gene3D" id="3.40.50.1010">
    <property type="entry name" value="5'-nuclease"/>
    <property type="match status" value="1"/>
</dbReference>
<keyword evidence="1 5" id="KW-0819">tRNA processing</keyword>
<gene>
    <name evidence="6" type="ORF">sS8_4868</name>
</gene>
<dbReference type="SUPFAM" id="SSF88723">
    <property type="entry name" value="PIN domain-like"/>
    <property type="match status" value="1"/>
</dbReference>
<dbReference type="InterPro" id="IPR014856">
    <property type="entry name" value="RNA_free_RNase_P"/>
</dbReference>
<keyword evidence="7" id="KW-1185">Reference proteome</keyword>
<organism evidence="6 7">
    <name type="scientific">Methylocaldum marinum</name>
    <dbReference type="NCBI Taxonomy" id="1432792"/>
    <lineage>
        <taxon>Bacteria</taxon>
        <taxon>Pseudomonadati</taxon>
        <taxon>Pseudomonadota</taxon>
        <taxon>Gammaproteobacteria</taxon>
        <taxon>Methylococcales</taxon>
        <taxon>Methylococcaceae</taxon>
        <taxon>Methylocaldum</taxon>
    </lineage>
</organism>
<dbReference type="EMBL" id="AP017928">
    <property type="protein sequence ID" value="BBA36791.1"/>
    <property type="molecule type" value="Genomic_DNA"/>
</dbReference>
<dbReference type="InterPro" id="IPR029060">
    <property type="entry name" value="PIN-like_dom_sf"/>
</dbReference>
<dbReference type="OrthoDB" id="263154at2"/>
<comment type="function">
    <text evidence="5">RNA-free RNase P that catalyzes the removal of the 5'-leader sequence from pre-tRNA to produce the mature 5'-terminus.</text>
</comment>
<dbReference type="NCBIfam" id="TIGR03875">
    <property type="entry name" value="RNA_lig_partner"/>
    <property type="match status" value="1"/>
</dbReference>
<dbReference type="RefSeq" id="WP_119631908.1">
    <property type="nucleotide sequence ID" value="NZ_AP017928.1"/>
</dbReference>
<evidence type="ECO:0000313" key="7">
    <source>
        <dbReference type="Proteomes" id="UP000266313"/>
    </source>
</evidence>
<dbReference type="GO" id="GO:0004526">
    <property type="term" value="F:ribonuclease P activity"/>
    <property type="evidence" value="ECO:0007669"/>
    <property type="project" value="UniProtKB-UniRule"/>
</dbReference>
<dbReference type="KEGG" id="mmai:sS8_4868"/>
<dbReference type="NCBIfam" id="NF003344">
    <property type="entry name" value="PRK04358.1-5"/>
    <property type="match status" value="1"/>
</dbReference>
<dbReference type="PANTHER" id="PTHR41173:SF1">
    <property type="entry name" value="RNA-FREE RIBONUCLEASE P"/>
    <property type="match status" value="1"/>
</dbReference>
<comment type="similarity">
    <text evidence="5">Belongs to the HARP family.</text>
</comment>
<dbReference type="PANTHER" id="PTHR41173">
    <property type="entry name" value="UPF0278 PROTEIN TK1425"/>
    <property type="match status" value="1"/>
</dbReference>
<dbReference type="EC" id="3.1.26.5" evidence="5"/>
<evidence type="ECO:0000256" key="2">
    <source>
        <dbReference type="ARBA" id="ARBA00022722"/>
    </source>
</evidence>
<keyword evidence="3 5" id="KW-0255">Endonuclease</keyword>
<dbReference type="HAMAP" id="MF_01078">
    <property type="entry name" value="RNA_free_RNase_P"/>
    <property type="match status" value="1"/>
</dbReference>
<comment type="catalytic activity">
    <reaction evidence="5">
        <text>Endonucleolytic cleavage of RNA, removing 5'-extranucleotides from tRNA precursor.</text>
        <dbReference type="EC" id="3.1.26.5"/>
    </reaction>
</comment>
<dbReference type="CDD" id="cd18691">
    <property type="entry name" value="PIN_VapC-like"/>
    <property type="match status" value="1"/>
</dbReference>
<keyword evidence="2 5" id="KW-0540">Nuclease</keyword>
<evidence type="ECO:0000256" key="3">
    <source>
        <dbReference type="ARBA" id="ARBA00022759"/>
    </source>
</evidence>
<evidence type="ECO:0000256" key="4">
    <source>
        <dbReference type="ARBA" id="ARBA00022801"/>
    </source>
</evidence>
<reference evidence="6 7" key="1">
    <citation type="submission" date="2016-12" db="EMBL/GenBank/DDBJ databases">
        <title>Genome sequencing of Methylocaldum marinum.</title>
        <authorList>
            <person name="Takeuchi M."/>
            <person name="Kamagata Y."/>
            <person name="Hiraoka S."/>
            <person name="Oshima K."/>
            <person name="Hattori M."/>
            <person name="Iwasaki W."/>
        </authorList>
    </citation>
    <scope>NUCLEOTIDE SEQUENCE [LARGE SCALE GENOMIC DNA]</scope>
    <source>
        <strain evidence="6 7">S8</strain>
    </source>
</reference>
<dbReference type="GO" id="GO:0001682">
    <property type="term" value="P:tRNA 5'-leader removal"/>
    <property type="evidence" value="ECO:0007669"/>
    <property type="project" value="UniProtKB-UniRule"/>
</dbReference>
<accession>A0A250L0M1</accession>
<sequence>MTERFVLDTSVFTNPDIYAQFGIDSPSAILGFLELVRRTSVECFIPRSVYDELRLMKNLGKLPPEFEASVRIRSPRKFNLQIPAQIVYELIEEVRKRIDRGQHIAEEYAKAARDTGEIQDAGRVINRLRERYREALRQGIIDSREDMDVLLLAYELDGVLISADEGLRKWADKVGVKILMPENLRSVLETLIEHHFPGQPVAQ</sequence>
<dbReference type="Pfam" id="PF08745">
    <property type="entry name" value="PIN_5"/>
    <property type="match status" value="1"/>
</dbReference>
<evidence type="ECO:0000256" key="1">
    <source>
        <dbReference type="ARBA" id="ARBA00022694"/>
    </source>
</evidence>
<name>A0A250L0M1_9GAMM</name>